<sequence length="74" mass="8414">MEGPSLEQSRLELRKSIFQCWKDSNAVIEKMKEYSSQGDGVIGGQWDLEISGETIEETEYSFPANLSSIWSHET</sequence>
<name>A0ABQ5HSF4_9ASTR</name>
<gene>
    <name evidence="1" type="ORF">Tco_1079067</name>
</gene>
<keyword evidence="2" id="KW-1185">Reference proteome</keyword>
<dbReference type="Proteomes" id="UP001151760">
    <property type="component" value="Unassembled WGS sequence"/>
</dbReference>
<reference evidence="1" key="2">
    <citation type="submission" date="2022-01" db="EMBL/GenBank/DDBJ databases">
        <authorList>
            <person name="Yamashiro T."/>
            <person name="Shiraishi A."/>
            <person name="Satake H."/>
            <person name="Nakayama K."/>
        </authorList>
    </citation>
    <scope>NUCLEOTIDE SEQUENCE</scope>
</reference>
<protein>
    <submittedName>
        <fullName evidence="1">Uncharacterized protein</fullName>
    </submittedName>
</protein>
<comment type="caution">
    <text evidence="1">The sequence shown here is derived from an EMBL/GenBank/DDBJ whole genome shotgun (WGS) entry which is preliminary data.</text>
</comment>
<accession>A0ABQ5HSF4</accession>
<proteinExistence type="predicted"/>
<evidence type="ECO:0000313" key="1">
    <source>
        <dbReference type="EMBL" id="GJT90222.1"/>
    </source>
</evidence>
<organism evidence="1 2">
    <name type="scientific">Tanacetum coccineum</name>
    <dbReference type="NCBI Taxonomy" id="301880"/>
    <lineage>
        <taxon>Eukaryota</taxon>
        <taxon>Viridiplantae</taxon>
        <taxon>Streptophyta</taxon>
        <taxon>Embryophyta</taxon>
        <taxon>Tracheophyta</taxon>
        <taxon>Spermatophyta</taxon>
        <taxon>Magnoliopsida</taxon>
        <taxon>eudicotyledons</taxon>
        <taxon>Gunneridae</taxon>
        <taxon>Pentapetalae</taxon>
        <taxon>asterids</taxon>
        <taxon>campanulids</taxon>
        <taxon>Asterales</taxon>
        <taxon>Asteraceae</taxon>
        <taxon>Asteroideae</taxon>
        <taxon>Anthemideae</taxon>
        <taxon>Anthemidinae</taxon>
        <taxon>Tanacetum</taxon>
    </lineage>
</organism>
<evidence type="ECO:0000313" key="2">
    <source>
        <dbReference type="Proteomes" id="UP001151760"/>
    </source>
</evidence>
<dbReference type="EMBL" id="BQNB010019902">
    <property type="protein sequence ID" value="GJT90222.1"/>
    <property type="molecule type" value="Genomic_DNA"/>
</dbReference>
<reference evidence="1" key="1">
    <citation type="journal article" date="2022" name="Int. J. Mol. Sci.">
        <title>Draft Genome of Tanacetum Coccineum: Genomic Comparison of Closely Related Tanacetum-Family Plants.</title>
        <authorList>
            <person name="Yamashiro T."/>
            <person name="Shiraishi A."/>
            <person name="Nakayama K."/>
            <person name="Satake H."/>
        </authorList>
    </citation>
    <scope>NUCLEOTIDE SEQUENCE</scope>
</reference>